<evidence type="ECO:0008006" key="4">
    <source>
        <dbReference type="Google" id="ProtNLM"/>
    </source>
</evidence>
<accession>A0A934HQI1</accession>
<comment type="caution">
    <text evidence="2">The sequence shown here is derived from an EMBL/GenBank/DDBJ whole genome shotgun (WGS) entry which is preliminary data.</text>
</comment>
<dbReference type="EMBL" id="JAEIJD010000001">
    <property type="protein sequence ID" value="MBI6628725.1"/>
    <property type="molecule type" value="Genomic_DNA"/>
</dbReference>
<protein>
    <recommendedName>
        <fullName evidence="4">Argininosuccinate lyase</fullName>
    </recommendedName>
</protein>
<reference evidence="2" key="1">
    <citation type="submission" date="2020-12" db="EMBL/GenBank/DDBJ databases">
        <title>Pontibaca salina gen. nov., sp. nov., isolated from marine sediment.</title>
        <authorList>
            <person name="Bo J."/>
            <person name="Wang S."/>
            <person name="Song X."/>
            <person name="Du Z."/>
        </authorList>
    </citation>
    <scope>NUCLEOTIDE SEQUENCE</scope>
    <source>
        <strain evidence="2">S1109L</strain>
    </source>
</reference>
<evidence type="ECO:0000256" key="1">
    <source>
        <dbReference type="SAM" id="SignalP"/>
    </source>
</evidence>
<name>A0A934HQI1_9RHOB</name>
<keyword evidence="3" id="KW-1185">Reference proteome</keyword>
<sequence>MKSSIGLLFAALLLASCGVDGDPVRPTMSAGLGVSAGGGVHARGNVGMHQGPVSLYVGL</sequence>
<dbReference type="Proteomes" id="UP000613255">
    <property type="component" value="Unassembled WGS sequence"/>
</dbReference>
<gene>
    <name evidence="2" type="ORF">JAO82_02410</name>
</gene>
<dbReference type="AlphaFoldDB" id="A0A934HQI1"/>
<evidence type="ECO:0000313" key="3">
    <source>
        <dbReference type="Proteomes" id="UP000613255"/>
    </source>
</evidence>
<dbReference type="RefSeq" id="WP_198684724.1">
    <property type="nucleotide sequence ID" value="NZ_JAEIJD010000001.1"/>
</dbReference>
<keyword evidence="1" id="KW-0732">Signal</keyword>
<feature type="signal peptide" evidence="1">
    <location>
        <begin position="1"/>
        <end position="21"/>
    </location>
</feature>
<feature type="chain" id="PRO_5037666563" description="Argininosuccinate lyase" evidence="1">
    <location>
        <begin position="22"/>
        <end position="59"/>
    </location>
</feature>
<organism evidence="2 3">
    <name type="scientific">Pontibaca salina</name>
    <dbReference type="NCBI Taxonomy" id="2795731"/>
    <lineage>
        <taxon>Bacteria</taxon>
        <taxon>Pseudomonadati</taxon>
        <taxon>Pseudomonadota</taxon>
        <taxon>Alphaproteobacteria</taxon>
        <taxon>Rhodobacterales</taxon>
        <taxon>Roseobacteraceae</taxon>
        <taxon>Pontibaca</taxon>
    </lineage>
</organism>
<proteinExistence type="predicted"/>
<dbReference type="PROSITE" id="PS51257">
    <property type="entry name" value="PROKAR_LIPOPROTEIN"/>
    <property type="match status" value="1"/>
</dbReference>
<evidence type="ECO:0000313" key="2">
    <source>
        <dbReference type="EMBL" id="MBI6628725.1"/>
    </source>
</evidence>